<feature type="region of interest" description="Disordered" evidence="1">
    <location>
        <begin position="41"/>
        <end position="92"/>
    </location>
</feature>
<evidence type="ECO:0000256" key="1">
    <source>
        <dbReference type="SAM" id="MobiDB-lite"/>
    </source>
</evidence>
<dbReference type="AlphaFoldDB" id="A0A914WJS5"/>
<keyword evidence="2" id="KW-1185">Reference proteome</keyword>
<evidence type="ECO:0000313" key="3">
    <source>
        <dbReference type="WBParaSite" id="PSAMB.scaffold432size51461.g5701.t1"/>
    </source>
</evidence>
<dbReference type="WBParaSite" id="PSAMB.scaffold432size51461.g5701.t1">
    <property type="protein sequence ID" value="PSAMB.scaffold432size51461.g5701.t1"/>
    <property type="gene ID" value="PSAMB.scaffold432size51461.g5701"/>
</dbReference>
<organism evidence="2 3">
    <name type="scientific">Plectus sambesii</name>
    <dbReference type="NCBI Taxonomy" id="2011161"/>
    <lineage>
        <taxon>Eukaryota</taxon>
        <taxon>Metazoa</taxon>
        <taxon>Ecdysozoa</taxon>
        <taxon>Nematoda</taxon>
        <taxon>Chromadorea</taxon>
        <taxon>Plectida</taxon>
        <taxon>Plectina</taxon>
        <taxon>Plectoidea</taxon>
        <taxon>Plectidae</taxon>
        <taxon>Plectus</taxon>
    </lineage>
</organism>
<reference evidence="3" key="1">
    <citation type="submission" date="2022-11" db="UniProtKB">
        <authorList>
            <consortium name="WormBaseParasite"/>
        </authorList>
    </citation>
    <scope>IDENTIFICATION</scope>
</reference>
<dbReference type="Proteomes" id="UP000887566">
    <property type="component" value="Unplaced"/>
</dbReference>
<accession>A0A914WJS5</accession>
<proteinExistence type="predicted"/>
<feature type="compositionally biased region" description="Low complexity" evidence="1">
    <location>
        <begin position="79"/>
        <end position="90"/>
    </location>
</feature>
<evidence type="ECO:0000313" key="2">
    <source>
        <dbReference type="Proteomes" id="UP000887566"/>
    </source>
</evidence>
<protein>
    <submittedName>
        <fullName evidence="3">Uncharacterized protein</fullName>
    </submittedName>
</protein>
<name>A0A914WJS5_9BILA</name>
<sequence>MNDSRTGTRVINRRSEEAPPFFAVVAHRLFSLAPLHVRSKRAARRVQNTTAEENSGGGAVGTDRLIGSAVEGVSDANRSAPTAQSSSTSSDITRCRRVGRTFLIVVEPCDLLTSSSRADGLSRSLTAAADSAHMCTDEMK</sequence>